<comment type="caution">
    <text evidence="1">The sequence shown here is derived from an EMBL/GenBank/DDBJ whole genome shotgun (WGS) entry which is preliminary data.</text>
</comment>
<reference evidence="1 2" key="1">
    <citation type="submission" date="2020-08" db="EMBL/GenBank/DDBJ databases">
        <title>Genome sequencing of Purple Non-Sulfur Bacteria from various extreme environments.</title>
        <authorList>
            <person name="Mayer M."/>
        </authorList>
    </citation>
    <scope>NUCLEOTIDE SEQUENCE [LARGE SCALE GENOMIC DNA]</scope>
    <source>
        <strain evidence="1 2">JA135</strain>
    </source>
</reference>
<keyword evidence="2" id="KW-1185">Reference proteome</keyword>
<name>A0A7W6WKU7_9PROT</name>
<gene>
    <name evidence="1" type="ORF">GGD88_001758</name>
</gene>
<dbReference type="EMBL" id="JACIGI010000012">
    <property type="protein sequence ID" value="MBB4286033.1"/>
    <property type="molecule type" value="Genomic_DNA"/>
</dbReference>
<dbReference type="AlphaFoldDB" id="A0A7W6WKU7"/>
<proteinExistence type="predicted"/>
<sequence length="142" mass="15527">MTEDTTPRRTGPDDAAAERTMLEAVREAMGLMETAESWPRLRDALEAVGLTRRLGATGMQRLAEVWRQRTVGALDDAALSAEVRFWADGGDLPQHPDGFRAPVPADLAAEAGRRGWFVRALDSGGWLVNPPDGHPLMLPARR</sequence>
<dbReference type="Proteomes" id="UP000555728">
    <property type="component" value="Unassembled WGS sequence"/>
</dbReference>
<dbReference type="RefSeq" id="WP_184434256.1">
    <property type="nucleotide sequence ID" value="NZ_JACIGI010000012.1"/>
</dbReference>
<accession>A0A7W6WKU7</accession>
<protein>
    <submittedName>
        <fullName evidence="1">Uncharacterized protein</fullName>
    </submittedName>
</protein>
<evidence type="ECO:0000313" key="2">
    <source>
        <dbReference type="Proteomes" id="UP000555728"/>
    </source>
</evidence>
<organism evidence="1 2">
    <name type="scientific">Roseospira goensis</name>
    <dbReference type="NCBI Taxonomy" id="391922"/>
    <lineage>
        <taxon>Bacteria</taxon>
        <taxon>Pseudomonadati</taxon>
        <taxon>Pseudomonadota</taxon>
        <taxon>Alphaproteobacteria</taxon>
        <taxon>Rhodospirillales</taxon>
        <taxon>Rhodospirillaceae</taxon>
        <taxon>Roseospira</taxon>
    </lineage>
</organism>
<evidence type="ECO:0000313" key="1">
    <source>
        <dbReference type="EMBL" id="MBB4286033.1"/>
    </source>
</evidence>